<feature type="region of interest" description="Disordered" evidence="1">
    <location>
        <begin position="135"/>
        <end position="162"/>
    </location>
</feature>
<evidence type="ECO:0000313" key="2">
    <source>
        <dbReference type="EMBL" id="KAJ4463870.1"/>
    </source>
</evidence>
<reference evidence="2" key="2">
    <citation type="journal article" date="2023" name="Proc. Natl. Acad. Sci. U.S.A.">
        <title>A global phylogenomic analysis of the shiitake genus Lentinula.</title>
        <authorList>
            <person name="Sierra-Patev S."/>
            <person name="Min B."/>
            <person name="Naranjo-Ortiz M."/>
            <person name="Looney B."/>
            <person name="Konkel Z."/>
            <person name="Slot J.C."/>
            <person name="Sakamoto Y."/>
            <person name="Steenwyk J.L."/>
            <person name="Rokas A."/>
            <person name="Carro J."/>
            <person name="Camarero S."/>
            <person name="Ferreira P."/>
            <person name="Molpeceres G."/>
            <person name="Ruiz-Duenas F.J."/>
            <person name="Serrano A."/>
            <person name="Henrissat B."/>
            <person name="Drula E."/>
            <person name="Hughes K.W."/>
            <person name="Mata J.L."/>
            <person name="Ishikawa N.K."/>
            <person name="Vargas-Isla R."/>
            <person name="Ushijima S."/>
            <person name="Smith C.A."/>
            <person name="Donoghue J."/>
            <person name="Ahrendt S."/>
            <person name="Andreopoulos W."/>
            <person name="He G."/>
            <person name="LaButti K."/>
            <person name="Lipzen A."/>
            <person name="Ng V."/>
            <person name="Riley R."/>
            <person name="Sandor L."/>
            <person name="Barry K."/>
            <person name="Martinez A.T."/>
            <person name="Xiao Y."/>
            <person name="Gibbons J.G."/>
            <person name="Terashima K."/>
            <person name="Grigoriev I.V."/>
            <person name="Hibbett D."/>
        </authorList>
    </citation>
    <scope>NUCLEOTIDE SEQUENCE</scope>
    <source>
        <strain evidence="2">Sp2 HRB7682 ss15</strain>
    </source>
</reference>
<accession>A0A9W9DD01</accession>
<dbReference type="EMBL" id="JANVFS010000065">
    <property type="protein sequence ID" value="KAJ4463870.1"/>
    <property type="molecule type" value="Genomic_DNA"/>
</dbReference>
<gene>
    <name evidence="2" type="ORF">C8J55DRAFT_567252</name>
</gene>
<proteinExistence type="predicted"/>
<reference evidence="2" key="1">
    <citation type="submission" date="2022-08" db="EMBL/GenBank/DDBJ databases">
        <authorList>
            <consortium name="DOE Joint Genome Institute"/>
            <person name="Min B."/>
            <person name="Riley R."/>
            <person name="Sierra-Patev S."/>
            <person name="Naranjo-Ortiz M."/>
            <person name="Looney B."/>
            <person name="Konkel Z."/>
            <person name="Slot J.C."/>
            <person name="Sakamoto Y."/>
            <person name="Steenwyk J.L."/>
            <person name="Rokas A."/>
            <person name="Carro J."/>
            <person name="Camarero S."/>
            <person name="Ferreira P."/>
            <person name="Molpeceres G."/>
            <person name="Ruiz-Duenas F.J."/>
            <person name="Serrano A."/>
            <person name="Henrissat B."/>
            <person name="Drula E."/>
            <person name="Hughes K.W."/>
            <person name="Mata J.L."/>
            <person name="Ishikawa N.K."/>
            <person name="Vargas-Isla R."/>
            <person name="Ushijima S."/>
            <person name="Smith C.A."/>
            <person name="Ahrendt S."/>
            <person name="Andreopoulos W."/>
            <person name="He G."/>
            <person name="Labutti K."/>
            <person name="Lipzen A."/>
            <person name="Ng V."/>
            <person name="Sandor L."/>
            <person name="Barry K."/>
            <person name="Martinez A.T."/>
            <person name="Xiao Y."/>
            <person name="Gibbons J.G."/>
            <person name="Terashima K."/>
            <person name="Hibbett D.S."/>
            <person name="Grigoriev I.V."/>
        </authorList>
    </citation>
    <scope>NUCLEOTIDE SEQUENCE</scope>
    <source>
        <strain evidence="2">Sp2 HRB7682 ss15</strain>
    </source>
</reference>
<protein>
    <submittedName>
        <fullName evidence="2">Uncharacterized protein</fullName>
    </submittedName>
</protein>
<evidence type="ECO:0000256" key="1">
    <source>
        <dbReference type="SAM" id="MobiDB-lite"/>
    </source>
</evidence>
<evidence type="ECO:0000313" key="3">
    <source>
        <dbReference type="Proteomes" id="UP001150238"/>
    </source>
</evidence>
<dbReference type="Proteomes" id="UP001150238">
    <property type="component" value="Unassembled WGS sequence"/>
</dbReference>
<sequence>MSHRCPLSEHSPPHKRHKELLLSLGSFDTQLTADECVSDGGFDGDLSSPIHRQKELESQMDETEGSQVEIRKNADSEQSLDLTYSDNIPSQLPTTSQIEFTASQQSLLNWVGNLSQAQADQEAIYQEAQLKWLNNSDPGYGGKDKPLNSPCRSSTPPRSDFHVPRWSSSSFDNLGSQAPLNAKDIMLSWYQQRLDSLESELATYRAHLVLWRRLVGTMAERVNGISGVLTDAVMWCG</sequence>
<organism evidence="2 3">
    <name type="scientific">Lentinula lateritia</name>
    <dbReference type="NCBI Taxonomy" id="40482"/>
    <lineage>
        <taxon>Eukaryota</taxon>
        <taxon>Fungi</taxon>
        <taxon>Dikarya</taxon>
        <taxon>Basidiomycota</taxon>
        <taxon>Agaricomycotina</taxon>
        <taxon>Agaricomycetes</taxon>
        <taxon>Agaricomycetidae</taxon>
        <taxon>Agaricales</taxon>
        <taxon>Marasmiineae</taxon>
        <taxon>Omphalotaceae</taxon>
        <taxon>Lentinula</taxon>
    </lineage>
</organism>
<comment type="caution">
    <text evidence="2">The sequence shown here is derived from an EMBL/GenBank/DDBJ whole genome shotgun (WGS) entry which is preliminary data.</text>
</comment>
<dbReference type="AlphaFoldDB" id="A0A9W9DD01"/>
<name>A0A9W9DD01_9AGAR</name>